<evidence type="ECO:0000256" key="2">
    <source>
        <dbReference type="ARBA" id="ARBA00022448"/>
    </source>
</evidence>
<dbReference type="RefSeq" id="WP_160974233.1">
    <property type="nucleotide sequence ID" value="NZ_WWEN01000005.1"/>
</dbReference>
<feature type="transmembrane region" description="Helical" evidence="9">
    <location>
        <begin position="163"/>
        <end position="181"/>
    </location>
</feature>
<dbReference type="Pfam" id="PF00528">
    <property type="entry name" value="BPD_transp_1"/>
    <property type="match status" value="1"/>
</dbReference>
<evidence type="ECO:0000256" key="7">
    <source>
        <dbReference type="ARBA" id="ARBA00022989"/>
    </source>
</evidence>
<name>A0A6L8LP06_9RHOB</name>
<comment type="subcellular location">
    <subcellularLocation>
        <location evidence="1 9">Cell membrane</location>
        <topology evidence="1 9">Multi-pass membrane protein</topology>
    </subcellularLocation>
</comment>
<evidence type="ECO:0000256" key="1">
    <source>
        <dbReference type="ARBA" id="ARBA00004651"/>
    </source>
</evidence>
<dbReference type="InterPro" id="IPR035906">
    <property type="entry name" value="MetI-like_sf"/>
</dbReference>
<evidence type="ECO:0000313" key="12">
    <source>
        <dbReference type="Proteomes" id="UP000479043"/>
    </source>
</evidence>
<evidence type="ECO:0000313" key="11">
    <source>
        <dbReference type="EMBL" id="MYM56330.1"/>
    </source>
</evidence>
<keyword evidence="5" id="KW-0571">Peptide transport</keyword>
<feature type="transmembrane region" description="Helical" evidence="9">
    <location>
        <begin position="102"/>
        <end position="133"/>
    </location>
</feature>
<feature type="transmembrane region" description="Helical" evidence="9">
    <location>
        <begin position="215"/>
        <end position="241"/>
    </location>
</feature>
<keyword evidence="7 9" id="KW-1133">Transmembrane helix</keyword>
<comment type="similarity">
    <text evidence="9">Belongs to the binding-protein-dependent transport system permease family.</text>
</comment>
<dbReference type="SUPFAM" id="SSF161098">
    <property type="entry name" value="MetI-like"/>
    <property type="match status" value="1"/>
</dbReference>
<feature type="domain" description="ABC transmembrane type-1" evidence="10">
    <location>
        <begin position="98"/>
        <end position="287"/>
    </location>
</feature>
<dbReference type="InterPro" id="IPR000515">
    <property type="entry name" value="MetI-like"/>
</dbReference>
<dbReference type="Proteomes" id="UP000479043">
    <property type="component" value="Unassembled WGS sequence"/>
</dbReference>
<feature type="transmembrane region" description="Helical" evidence="9">
    <location>
        <begin position="261"/>
        <end position="281"/>
    </location>
</feature>
<evidence type="ECO:0000256" key="8">
    <source>
        <dbReference type="ARBA" id="ARBA00023136"/>
    </source>
</evidence>
<keyword evidence="6" id="KW-0653">Protein transport</keyword>
<evidence type="ECO:0000256" key="6">
    <source>
        <dbReference type="ARBA" id="ARBA00022927"/>
    </source>
</evidence>
<evidence type="ECO:0000256" key="5">
    <source>
        <dbReference type="ARBA" id="ARBA00022856"/>
    </source>
</evidence>
<accession>A0A6L8LP06</accession>
<evidence type="ECO:0000259" key="10">
    <source>
        <dbReference type="PROSITE" id="PS50928"/>
    </source>
</evidence>
<gene>
    <name evidence="11" type="ORF">GR167_13510</name>
</gene>
<evidence type="ECO:0000256" key="3">
    <source>
        <dbReference type="ARBA" id="ARBA00022475"/>
    </source>
</evidence>
<protein>
    <submittedName>
        <fullName evidence="11">ABC transporter permease subunit</fullName>
    </submittedName>
</protein>
<dbReference type="GO" id="GO:0015833">
    <property type="term" value="P:peptide transport"/>
    <property type="evidence" value="ECO:0007669"/>
    <property type="project" value="UniProtKB-KW"/>
</dbReference>
<sequence>MNTETTNVPDQPATAKRHPAKAVLLAILKRPQSAFGLIVIVAMVLAAVLAPWIVPYDPNDQMFDGLSLEGAPLPPSAKFWLGTDLLGRDLFSRLVLGTQTSLIIGVLANGIAVVLGATVGIVAGYFGGVVAAVLMRITDLMMAFPALLLAIVLAAIFKPSLLIVALVIAMVNWVQMARVVYTETRSMAQRDFIEVQRAMGASAPRILIRHILPHLIYSIIVFGTLGISTTVLLEATLSYLGVGVQPPTPSWGNIIFENQTYFANAPWLVFFPGLAIVLLALSFNLLGDALRDALDPKLKGRH</sequence>
<organism evidence="11 12">
    <name type="scientific">Thalassovita mangrovi</name>
    <dbReference type="NCBI Taxonomy" id="2692236"/>
    <lineage>
        <taxon>Bacteria</taxon>
        <taxon>Pseudomonadati</taxon>
        <taxon>Pseudomonadota</taxon>
        <taxon>Alphaproteobacteria</taxon>
        <taxon>Rhodobacterales</taxon>
        <taxon>Roseobacteraceae</taxon>
        <taxon>Thalassovita</taxon>
    </lineage>
</organism>
<feature type="transmembrane region" description="Helical" evidence="9">
    <location>
        <begin position="140"/>
        <end position="157"/>
    </location>
</feature>
<feature type="transmembrane region" description="Helical" evidence="9">
    <location>
        <begin position="34"/>
        <end position="54"/>
    </location>
</feature>
<dbReference type="GO" id="GO:0055085">
    <property type="term" value="P:transmembrane transport"/>
    <property type="evidence" value="ECO:0007669"/>
    <property type="project" value="InterPro"/>
</dbReference>
<dbReference type="Gene3D" id="1.10.3720.10">
    <property type="entry name" value="MetI-like"/>
    <property type="match status" value="1"/>
</dbReference>
<proteinExistence type="inferred from homology"/>
<dbReference type="AlphaFoldDB" id="A0A6L8LP06"/>
<dbReference type="Pfam" id="PF12911">
    <property type="entry name" value="OppC_N"/>
    <property type="match status" value="1"/>
</dbReference>
<comment type="caution">
    <text evidence="11">The sequence shown here is derived from an EMBL/GenBank/DDBJ whole genome shotgun (WGS) entry which is preliminary data.</text>
</comment>
<dbReference type="PROSITE" id="PS50928">
    <property type="entry name" value="ABC_TM1"/>
    <property type="match status" value="1"/>
</dbReference>
<dbReference type="CDD" id="cd06261">
    <property type="entry name" value="TM_PBP2"/>
    <property type="match status" value="1"/>
</dbReference>
<dbReference type="InterPro" id="IPR025966">
    <property type="entry name" value="OppC_N"/>
</dbReference>
<dbReference type="GO" id="GO:0005886">
    <property type="term" value="C:plasma membrane"/>
    <property type="evidence" value="ECO:0007669"/>
    <property type="project" value="UniProtKB-SubCell"/>
</dbReference>
<evidence type="ECO:0000256" key="9">
    <source>
        <dbReference type="RuleBase" id="RU363032"/>
    </source>
</evidence>
<keyword evidence="12" id="KW-1185">Reference proteome</keyword>
<dbReference type="PANTHER" id="PTHR43386:SF1">
    <property type="entry name" value="D,D-DIPEPTIDE TRANSPORT SYSTEM PERMEASE PROTEIN DDPC-RELATED"/>
    <property type="match status" value="1"/>
</dbReference>
<keyword evidence="4 9" id="KW-0812">Transmembrane</keyword>
<keyword evidence="2 9" id="KW-0813">Transport</keyword>
<dbReference type="InterPro" id="IPR050366">
    <property type="entry name" value="BP-dependent_transpt_permease"/>
</dbReference>
<dbReference type="GO" id="GO:0015031">
    <property type="term" value="P:protein transport"/>
    <property type="evidence" value="ECO:0007669"/>
    <property type="project" value="UniProtKB-KW"/>
</dbReference>
<dbReference type="EMBL" id="WWEN01000005">
    <property type="protein sequence ID" value="MYM56330.1"/>
    <property type="molecule type" value="Genomic_DNA"/>
</dbReference>
<keyword evidence="3" id="KW-1003">Cell membrane</keyword>
<keyword evidence="8 9" id="KW-0472">Membrane</keyword>
<evidence type="ECO:0000256" key="4">
    <source>
        <dbReference type="ARBA" id="ARBA00022692"/>
    </source>
</evidence>
<dbReference type="PANTHER" id="PTHR43386">
    <property type="entry name" value="OLIGOPEPTIDE TRANSPORT SYSTEM PERMEASE PROTEIN APPC"/>
    <property type="match status" value="1"/>
</dbReference>
<reference evidence="11 12" key="1">
    <citation type="submission" date="2020-01" db="EMBL/GenBank/DDBJ databases">
        <authorList>
            <person name="Chen S."/>
        </authorList>
    </citation>
    <scope>NUCLEOTIDE SEQUENCE [LARGE SCALE GENOMIC DNA]</scope>
    <source>
        <strain evidence="11 12">GS-10</strain>
    </source>
</reference>